<dbReference type="SUPFAM" id="SSF51905">
    <property type="entry name" value="FAD/NAD(P)-binding domain"/>
    <property type="match status" value="1"/>
</dbReference>
<accession>A0ABV2ADZ5</accession>
<dbReference type="Pfam" id="PF05199">
    <property type="entry name" value="GMC_oxred_C"/>
    <property type="match status" value="1"/>
</dbReference>
<dbReference type="PANTHER" id="PTHR11552">
    <property type="entry name" value="GLUCOSE-METHANOL-CHOLINE GMC OXIDOREDUCTASE"/>
    <property type="match status" value="1"/>
</dbReference>
<evidence type="ECO:0000256" key="5">
    <source>
        <dbReference type="RuleBase" id="RU003968"/>
    </source>
</evidence>
<feature type="domain" description="Glucose-methanol-choline oxidoreductase N-terminal" evidence="6">
    <location>
        <begin position="83"/>
        <end position="106"/>
    </location>
</feature>
<dbReference type="PANTHER" id="PTHR11552:SF147">
    <property type="entry name" value="CHOLINE DEHYDROGENASE, MITOCHONDRIAL"/>
    <property type="match status" value="1"/>
</dbReference>
<dbReference type="Gene3D" id="3.30.560.10">
    <property type="entry name" value="Glucose Oxidase, domain 3"/>
    <property type="match status" value="1"/>
</dbReference>
<reference evidence="7 8" key="1">
    <citation type="submission" date="2024-06" db="EMBL/GenBank/DDBJ databases">
        <authorList>
            <person name="Li Z."/>
            <person name="Jiang Y."/>
        </authorList>
    </citation>
    <scope>NUCLEOTIDE SEQUENCE [LARGE SCALE GENOMIC DNA]</scope>
    <source>
        <strain evidence="7 8">HSW-8</strain>
    </source>
</reference>
<dbReference type="PIRSF" id="PIRSF000137">
    <property type="entry name" value="Alcohol_oxidase"/>
    <property type="match status" value="1"/>
</dbReference>
<dbReference type="SUPFAM" id="SSF54373">
    <property type="entry name" value="FAD-linked reductases, C-terminal domain"/>
    <property type="match status" value="1"/>
</dbReference>
<evidence type="ECO:0000256" key="2">
    <source>
        <dbReference type="ARBA" id="ARBA00010790"/>
    </source>
</evidence>
<organism evidence="7 8">
    <name type="scientific">Sinimarinibacterium thermocellulolyticum</name>
    <dbReference type="NCBI Taxonomy" id="3170016"/>
    <lineage>
        <taxon>Bacteria</taxon>
        <taxon>Pseudomonadati</taxon>
        <taxon>Pseudomonadota</taxon>
        <taxon>Gammaproteobacteria</taxon>
        <taxon>Nevskiales</taxon>
        <taxon>Nevskiaceae</taxon>
        <taxon>Sinimarinibacterium</taxon>
    </lineage>
</organism>
<dbReference type="Proteomes" id="UP001465331">
    <property type="component" value="Unassembled WGS sequence"/>
</dbReference>
<comment type="caution">
    <text evidence="7">The sequence shown here is derived from an EMBL/GenBank/DDBJ whole genome shotgun (WGS) entry which is preliminary data.</text>
</comment>
<evidence type="ECO:0000256" key="4">
    <source>
        <dbReference type="ARBA" id="ARBA00022827"/>
    </source>
</evidence>
<evidence type="ECO:0000256" key="3">
    <source>
        <dbReference type="ARBA" id="ARBA00022630"/>
    </source>
</evidence>
<keyword evidence="3 5" id="KW-0285">Flavoprotein</keyword>
<dbReference type="InterPro" id="IPR012132">
    <property type="entry name" value="GMC_OxRdtase"/>
</dbReference>
<keyword evidence="4 5" id="KW-0274">FAD</keyword>
<comment type="similarity">
    <text evidence="2 5">Belongs to the GMC oxidoreductase family.</text>
</comment>
<dbReference type="RefSeq" id="WP_352890951.1">
    <property type="nucleotide sequence ID" value="NZ_JBEPIJ010000031.1"/>
</dbReference>
<keyword evidence="8" id="KW-1185">Reference proteome</keyword>
<evidence type="ECO:0000313" key="8">
    <source>
        <dbReference type="Proteomes" id="UP001465331"/>
    </source>
</evidence>
<protein>
    <submittedName>
        <fullName evidence="7">GMC family oxidoreductase N-terminal domain-containing protein</fullName>
    </submittedName>
</protein>
<name>A0ABV2ADZ5_9GAMM</name>
<gene>
    <name evidence="7" type="ORF">ABSH63_15405</name>
</gene>
<dbReference type="InterPro" id="IPR036188">
    <property type="entry name" value="FAD/NAD-bd_sf"/>
</dbReference>
<sequence length="538" mass="59143">MSTLDCDVLILGGGTAGSVLAARLTEDPRLRVTLVEAGGEAGSLLVQLPVGFARLITHPRYDWCYRQVQDPSIHGRRFIWSAGKLLGGSSSINGQVYIRGMRQDYDRWVAAGARGWGFDNLLPYFRKSEDWTGTPHPAHGQGGPMTVSPMREPHPLCADFIAACVECGLRRLDDYHDGDMEGVFLTVATQRNGWRCSSEKAFLRPARTRPNLRVLTHAEAHELLFEGRRAHGAVVHSRHGELTINARREVIVSCGTVGSAALLLRSGIGPGARLQQLGRTVLHDLPGVGQNLQEHPGVGQNRYARCATINSQMRPHHMLAHLWAFLSARKGVLTAPAVQAMGLVRMQAATDVPDVQLHFLPLSYDIEPDTLSTASASMSKQPTVTILTTLCHPYSRGHVEIDERGAPRIAHPLLGDQRDVDTLVRAQRFVVDLFETKAMQRIVSGLRTPERLPETDDQWAEYVRWKAAPAYHPVGTCRIGIDSTAVVDPSLRVHGIDRLRVIDASVMPLLPSTNTNAPTLAIAERGADLVRQDLRENV</sequence>
<dbReference type="Gene3D" id="3.50.50.60">
    <property type="entry name" value="FAD/NAD(P)-binding domain"/>
    <property type="match status" value="1"/>
</dbReference>
<dbReference type="InterPro" id="IPR000172">
    <property type="entry name" value="GMC_OxRdtase_N"/>
</dbReference>
<proteinExistence type="inferred from homology"/>
<comment type="cofactor">
    <cofactor evidence="1">
        <name>FAD</name>
        <dbReference type="ChEBI" id="CHEBI:57692"/>
    </cofactor>
</comment>
<evidence type="ECO:0000313" key="7">
    <source>
        <dbReference type="EMBL" id="MES0875384.1"/>
    </source>
</evidence>
<dbReference type="InterPro" id="IPR007867">
    <property type="entry name" value="GMC_OxRtase_C"/>
</dbReference>
<dbReference type="PROSITE" id="PS00623">
    <property type="entry name" value="GMC_OXRED_1"/>
    <property type="match status" value="1"/>
</dbReference>
<evidence type="ECO:0000259" key="6">
    <source>
        <dbReference type="PROSITE" id="PS00623"/>
    </source>
</evidence>
<dbReference type="Pfam" id="PF00732">
    <property type="entry name" value="GMC_oxred_N"/>
    <property type="match status" value="1"/>
</dbReference>
<dbReference type="EMBL" id="JBEPIJ010000031">
    <property type="protein sequence ID" value="MES0875384.1"/>
    <property type="molecule type" value="Genomic_DNA"/>
</dbReference>
<evidence type="ECO:0000256" key="1">
    <source>
        <dbReference type="ARBA" id="ARBA00001974"/>
    </source>
</evidence>